<keyword evidence="2" id="KW-1185">Reference proteome</keyword>
<sequence>MISGPHAGFHYCSCELKSREPSCHQSSGDNSGHGVLFFVFPSFCFLPTYLPTCPLTTYDRMDIVTF</sequence>
<organism evidence="1 2">
    <name type="scientific">Aspergillus piperis CBS 112811</name>
    <dbReference type="NCBI Taxonomy" id="1448313"/>
    <lineage>
        <taxon>Eukaryota</taxon>
        <taxon>Fungi</taxon>
        <taxon>Dikarya</taxon>
        <taxon>Ascomycota</taxon>
        <taxon>Pezizomycotina</taxon>
        <taxon>Eurotiomycetes</taxon>
        <taxon>Eurotiomycetidae</taxon>
        <taxon>Eurotiales</taxon>
        <taxon>Aspergillaceae</taxon>
        <taxon>Aspergillus</taxon>
        <taxon>Aspergillus subgen. Circumdati</taxon>
    </lineage>
</organism>
<accession>A0A8G1VPM3</accession>
<dbReference type="EMBL" id="KZ825058">
    <property type="protein sequence ID" value="RAH59842.1"/>
    <property type="molecule type" value="Genomic_DNA"/>
</dbReference>
<proteinExistence type="predicted"/>
<evidence type="ECO:0000313" key="1">
    <source>
        <dbReference type="EMBL" id="RAH59842.1"/>
    </source>
</evidence>
<dbReference type="GeneID" id="37158337"/>
<gene>
    <name evidence="1" type="ORF">BO85DRAFT_251335</name>
</gene>
<dbReference type="Proteomes" id="UP000249526">
    <property type="component" value="Unassembled WGS sequence"/>
</dbReference>
<protein>
    <submittedName>
        <fullName evidence="1">Uncharacterized protein</fullName>
    </submittedName>
</protein>
<dbReference type="AlphaFoldDB" id="A0A8G1VPM3"/>
<dbReference type="RefSeq" id="XP_025517764.1">
    <property type="nucleotide sequence ID" value="XM_025654935.1"/>
</dbReference>
<reference evidence="1 2" key="1">
    <citation type="submission" date="2018-02" db="EMBL/GenBank/DDBJ databases">
        <title>The genomes of Aspergillus section Nigri reveals drivers in fungal speciation.</title>
        <authorList>
            <consortium name="DOE Joint Genome Institute"/>
            <person name="Vesth T.C."/>
            <person name="Nybo J."/>
            <person name="Theobald S."/>
            <person name="Brandl J."/>
            <person name="Frisvad J.C."/>
            <person name="Nielsen K.F."/>
            <person name="Lyhne E.K."/>
            <person name="Kogle M.E."/>
            <person name="Kuo A."/>
            <person name="Riley R."/>
            <person name="Clum A."/>
            <person name="Nolan M."/>
            <person name="Lipzen A."/>
            <person name="Salamov A."/>
            <person name="Henrissat B."/>
            <person name="Wiebenga A."/>
            <person name="De vries R.P."/>
            <person name="Grigoriev I.V."/>
            <person name="Mortensen U.H."/>
            <person name="Andersen M.R."/>
            <person name="Baker S.E."/>
        </authorList>
    </citation>
    <scope>NUCLEOTIDE SEQUENCE [LARGE SCALE GENOMIC DNA]</scope>
    <source>
        <strain evidence="1 2">CBS 112811</strain>
    </source>
</reference>
<evidence type="ECO:0000313" key="2">
    <source>
        <dbReference type="Proteomes" id="UP000249526"/>
    </source>
</evidence>
<name>A0A8G1VPM3_9EURO</name>